<dbReference type="Proteomes" id="UP001064489">
    <property type="component" value="Chromosome 12"/>
</dbReference>
<gene>
    <name evidence="3" type="ORF">LWI28_007421</name>
</gene>
<keyword evidence="1" id="KW-0704">Schiff base</keyword>
<name>A0AAD5IBW6_ACENE</name>
<dbReference type="Gene3D" id="3.20.20.70">
    <property type="entry name" value="Aldolase class I"/>
    <property type="match status" value="1"/>
</dbReference>
<dbReference type="AlphaFoldDB" id="A0AAD5IBW6"/>
<dbReference type="PANTHER" id="PTHR10683">
    <property type="entry name" value="TRANSALDOLASE"/>
    <property type="match status" value="1"/>
</dbReference>
<evidence type="ECO:0000256" key="1">
    <source>
        <dbReference type="ARBA" id="ARBA00023270"/>
    </source>
</evidence>
<evidence type="ECO:0000256" key="2">
    <source>
        <dbReference type="SAM" id="MobiDB-lite"/>
    </source>
</evidence>
<evidence type="ECO:0000313" key="3">
    <source>
        <dbReference type="EMBL" id="KAI9156484.1"/>
    </source>
</evidence>
<feature type="region of interest" description="Disordered" evidence="2">
    <location>
        <begin position="114"/>
        <end position="165"/>
    </location>
</feature>
<dbReference type="InterPro" id="IPR001585">
    <property type="entry name" value="TAL/FSA"/>
</dbReference>
<dbReference type="InterPro" id="IPR013785">
    <property type="entry name" value="Aldolase_TIM"/>
</dbReference>
<proteinExistence type="predicted"/>
<reference evidence="3" key="1">
    <citation type="journal article" date="2022" name="Plant J.">
        <title>Strategies of tolerance reflected in two North American maple genomes.</title>
        <authorList>
            <person name="McEvoy S.L."/>
            <person name="Sezen U.U."/>
            <person name="Trouern-Trend A."/>
            <person name="McMahon S.M."/>
            <person name="Schaberg P.G."/>
            <person name="Yang J."/>
            <person name="Wegrzyn J.L."/>
            <person name="Swenson N.G."/>
        </authorList>
    </citation>
    <scope>NUCLEOTIDE SEQUENCE</scope>
    <source>
        <strain evidence="3">91603</strain>
    </source>
</reference>
<organism evidence="3 4">
    <name type="scientific">Acer negundo</name>
    <name type="common">Box elder</name>
    <dbReference type="NCBI Taxonomy" id="4023"/>
    <lineage>
        <taxon>Eukaryota</taxon>
        <taxon>Viridiplantae</taxon>
        <taxon>Streptophyta</taxon>
        <taxon>Embryophyta</taxon>
        <taxon>Tracheophyta</taxon>
        <taxon>Spermatophyta</taxon>
        <taxon>Magnoliopsida</taxon>
        <taxon>eudicotyledons</taxon>
        <taxon>Gunneridae</taxon>
        <taxon>Pentapetalae</taxon>
        <taxon>rosids</taxon>
        <taxon>malvids</taxon>
        <taxon>Sapindales</taxon>
        <taxon>Sapindaceae</taxon>
        <taxon>Hippocastanoideae</taxon>
        <taxon>Acereae</taxon>
        <taxon>Acer</taxon>
    </lineage>
</organism>
<dbReference type="EMBL" id="JAJSOW010000107">
    <property type="protein sequence ID" value="KAI9156484.1"/>
    <property type="molecule type" value="Genomic_DNA"/>
</dbReference>
<reference evidence="3" key="2">
    <citation type="submission" date="2023-02" db="EMBL/GenBank/DDBJ databases">
        <authorList>
            <person name="Swenson N.G."/>
            <person name="Wegrzyn J.L."/>
            <person name="Mcevoy S.L."/>
        </authorList>
    </citation>
    <scope>NUCLEOTIDE SEQUENCE</scope>
    <source>
        <strain evidence="3">91603</strain>
        <tissue evidence="3">Leaf</tissue>
    </source>
</reference>
<sequence length="165" mass="17207">MYLSARGCYVLTSKWLAMLDPNDQDRAFEWCIQFVAYCAYVSFAQAGAAAQAGASVIQIFVGRLRDWARNHSGDPEIEAALKRGEDPGLALGRIALGSTGGGVPCEDEPCARSCGRTGGTDPPGGSRTRSPVSVPALPLGKARGGTCSNSDISVPPGTSARFVIT</sequence>
<dbReference type="GO" id="GO:0005975">
    <property type="term" value="P:carbohydrate metabolic process"/>
    <property type="evidence" value="ECO:0007669"/>
    <property type="project" value="InterPro"/>
</dbReference>
<accession>A0AAD5IBW6</accession>
<comment type="caution">
    <text evidence="3">The sequence shown here is derived from an EMBL/GenBank/DDBJ whole genome shotgun (WGS) entry which is preliminary data.</text>
</comment>
<dbReference type="SUPFAM" id="SSF51569">
    <property type="entry name" value="Aldolase"/>
    <property type="match status" value="1"/>
</dbReference>
<protein>
    <submittedName>
        <fullName evidence="3">Uncharacterized protein</fullName>
    </submittedName>
</protein>
<evidence type="ECO:0000313" key="4">
    <source>
        <dbReference type="Proteomes" id="UP001064489"/>
    </source>
</evidence>
<keyword evidence="4" id="KW-1185">Reference proteome</keyword>
<dbReference type="PANTHER" id="PTHR10683:SF18">
    <property type="entry name" value="TRANSALDOLASE"/>
    <property type="match status" value="1"/>
</dbReference>